<dbReference type="Proteomes" id="UP001597512">
    <property type="component" value="Unassembled WGS sequence"/>
</dbReference>
<comment type="caution">
    <text evidence="1">The sequence shown here is derived from an EMBL/GenBank/DDBJ whole genome shotgun (WGS) entry which is preliminary data.</text>
</comment>
<organism evidence="1 2">
    <name type="scientific">Spirosoma flavum</name>
    <dbReference type="NCBI Taxonomy" id="2048557"/>
    <lineage>
        <taxon>Bacteria</taxon>
        <taxon>Pseudomonadati</taxon>
        <taxon>Bacteroidota</taxon>
        <taxon>Cytophagia</taxon>
        <taxon>Cytophagales</taxon>
        <taxon>Cytophagaceae</taxon>
        <taxon>Spirosoma</taxon>
    </lineage>
</organism>
<reference evidence="2" key="1">
    <citation type="journal article" date="2019" name="Int. J. Syst. Evol. Microbiol.">
        <title>The Global Catalogue of Microorganisms (GCM) 10K type strain sequencing project: providing services to taxonomists for standard genome sequencing and annotation.</title>
        <authorList>
            <consortium name="The Broad Institute Genomics Platform"/>
            <consortium name="The Broad Institute Genome Sequencing Center for Infectious Disease"/>
            <person name="Wu L."/>
            <person name="Ma J."/>
        </authorList>
    </citation>
    <scope>NUCLEOTIDE SEQUENCE [LARGE SCALE GENOMIC DNA]</scope>
    <source>
        <strain evidence="2">KCTC 52490</strain>
    </source>
</reference>
<dbReference type="RefSeq" id="WP_381504108.1">
    <property type="nucleotide sequence ID" value="NZ_JBHUOM010000019.1"/>
</dbReference>
<evidence type="ECO:0000313" key="1">
    <source>
        <dbReference type="EMBL" id="MFD2935853.1"/>
    </source>
</evidence>
<dbReference type="EMBL" id="JBHUOM010000019">
    <property type="protein sequence ID" value="MFD2935853.1"/>
    <property type="molecule type" value="Genomic_DNA"/>
</dbReference>
<protein>
    <recommendedName>
        <fullName evidence="3">TonB-dependent receptor</fullName>
    </recommendedName>
</protein>
<evidence type="ECO:0000313" key="2">
    <source>
        <dbReference type="Proteomes" id="UP001597512"/>
    </source>
</evidence>
<name>A0ABW6AN49_9BACT</name>
<sequence length="54" mass="6062">MKGCIFINFENFLDVRQSRFEPLVRGTSAQPTFVTDIYAPTDGRIINGGIKLTL</sequence>
<gene>
    <name evidence="1" type="ORF">ACFS25_18880</name>
</gene>
<keyword evidence="2" id="KW-1185">Reference proteome</keyword>
<accession>A0ABW6AN49</accession>
<evidence type="ECO:0008006" key="3">
    <source>
        <dbReference type="Google" id="ProtNLM"/>
    </source>
</evidence>
<proteinExistence type="predicted"/>